<dbReference type="EMBL" id="VGJX01000352">
    <property type="protein sequence ID" value="MBM3274853.1"/>
    <property type="molecule type" value="Genomic_DNA"/>
</dbReference>
<feature type="chain" id="PRO_5037115791" description="DUF5683 domain-containing protein" evidence="2">
    <location>
        <begin position="21"/>
        <end position="190"/>
    </location>
</feature>
<organism evidence="3 4">
    <name type="scientific">Candidatus Tanganyikabacteria bacterium</name>
    <dbReference type="NCBI Taxonomy" id="2961651"/>
    <lineage>
        <taxon>Bacteria</taxon>
        <taxon>Bacillati</taxon>
        <taxon>Candidatus Sericytochromatia</taxon>
        <taxon>Candidatus Tanganyikabacteria</taxon>
    </lineage>
</organism>
<proteinExistence type="predicted"/>
<evidence type="ECO:0000256" key="1">
    <source>
        <dbReference type="SAM" id="MobiDB-lite"/>
    </source>
</evidence>
<evidence type="ECO:0000256" key="2">
    <source>
        <dbReference type="SAM" id="SignalP"/>
    </source>
</evidence>
<accession>A0A937X2U7</accession>
<evidence type="ECO:0008006" key="5">
    <source>
        <dbReference type="Google" id="ProtNLM"/>
    </source>
</evidence>
<keyword evidence="2" id="KW-0732">Signal</keyword>
<dbReference type="AlphaFoldDB" id="A0A937X2U7"/>
<feature type="region of interest" description="Disordered" evidence="1">
    <location>
        <begin position="170"/>
        <end position="190"/>
    </location>
</feature>
<feature type="signal peptide" evidence="2">
    <location>
        <begin position="1"/>
        <end position="20"/>
    </location>
</feature>
<feature type="region of interest" description="Disordered" evidence="1">
    <location>
        <begin position="24"/>
        <end position="53"/>
    </location>
</feature>
<reference evidence="3 4" key="1">
    <citation type="submission" date="2019-03" db="EMBL/GenBank/DDBJ databases">
        <title>Lake Tanganyika Metagenome-Assembled Genomes (MAGs).</title>
        <authorList>
            <person name="Tran P."/>
        </authorList>
    </citation>
    <scope>NUCLEOTIDE SEQUENCE [LARGE SCALE GENOMIC DNA]</scope>
    <source>
        <strain evidence="3">K_DeepCast_65m_m2_236</strain>
    </source>
</reference>
<sequence>MLFWPTMPTFIALATVLAAAAPGGGPPPAPGGGQALPSGGGQAWPPGGGQISAPAEAAAGRRTAEITILVPEYSGAFLSLALPGMGQFYAGNPVRGAIWLGLAAAASATTYSVLDGLRSPIERQVNPGSTALIGAIAFGAVVGVGVVSTLDALADIGARYAAAQAALVAPEGKAAVPRPAPGGKKRAGEE</sequence>
<protein>
    <recommendedName>
        <fullName evidence="5">DUF5683 domain-containing protein</fullName>
    </recommendedName>
</protein>
<feature type="compositionally biased region" description="Gly residues" evidence="1">
    <location>
        <begin position="31"/>
        <end position="50"/>
    </location>
</feature>
<comment type="caution">
    <text evidence="3">The sequence shown here is derived from an EMBL/GenBank/DDBJ whole genome shotgun (WGS) entry which is preliminary data.</text>
</comment>
<evidence type="ECO:0000313" key="4">
    <source>
        <dbReference type="Proteomes" id="UP000703893"/>
    </source>
</evidence>
<name>A0A937X2U7_9BACT</name>
<gene>
    <name evidence="3" type="ORF">FJZ00_06855</name>
</gene>
<evidence type="ECO:0000313" key="3">
    <source>
        <dbReference type="EMBL" id="MBM3274853.1"/>
    </source>
</evidence>
<dbReference type="Proteomes" id="UP000703893">
    <property type="component" value="Unassembled WGS sequence"/>
</dbReference>